<keyword evidence="1" id="KW-0808">Transferase</keyword>
<keyword evidence="5" id="KW-1185">Reference proteome</keyword>
<dbReference type="EMBL" id="SMLW01000439">
    <property type="protein sequence ID" value="MTI24649.1"/>
    <property type="molecule type" value="Genomic_DNA"/>
</dbReference>
<dbReference type="PROSITE" id="PS00101">
    <property type="entry name" value="HEXAPEP_TRANSFERASES"/>
    <property type="match status" value="1"/>
</dbReference>
<dbReference type="CDD" id="cd03354">
    <property type="entry name" value="LbH_SAT"/>
    <property type="match status" value="1"/>
</dbReference>
<dbReference type="Proteomes" id="UP000798808">
    <property type="component" value="Unassembled WGS sequence"/>
</dbReference>
<dbReference type="InterPro" id="IPR018357">
    <property type="entry name" value="Hexapep_transf_CS"/>
</dbReference>
<dbReference type="InterPro" id="IPR005881">
    <property type="entry name" value="Ser_O-AcTrfase"/>
</dbReference>
<proteinExistence type="predicted"/>
<accession>A0ABW9RMQ1</accession>
<organism evidence="4 5">
    <name type="scientific">Fulvivirga kasyanovii</name>
    <dbReference type="NCBI Taxonomy" id="396812"/>
    <lineage>
        <taxon>Bacteria</taxon>
        <taxon>Pseudomonadati</taxon>
        <taxon>Bacteroidota</taxon>
        <taxon>Cytophagia</taxon>
        <taxon>Cytophagales</taxon>
        <taxon>Fulvivirgaceae</taxon>
        <taxon>Fulvivirga</taxon>
    </lineage>
</organism>
<keyword evidence="2" id="KW-0677">Repeat</keyword>
<reference evidence="4 5" key="1">
    <citation type="submission" date="2019-02" db="EMBL/GenBank/DDBJ databases">
        <authorList>
            <person name="Goldberg S.R."/>
            <person name="Haltli B.A."/>
            <person name="Correa H."/>
            <person name="Russell K.G."/>
        </authorList>
    </citation>
    <scope>NUCLEOTIDE SEQUENCE [LARGE SCALE GENOMIC DNA]</scope>
    <source>
        <strain evidence="4 5">JCM 16186</strain>
    </source>
</reference>
<evidence type="ECO:0000256" key="1">
    <source>
        <dbReference type="ARBA" id="ARBA00022679"/>
    </source>
</evidence>
<keyword evidence="3" id="KW-0012">Acyltransferase</keyword>
<sequence>MNPPVLLYRVANLFYRYKLKPVSGIISWLNRLFFSTWIPGSANIGSNFKLGYWGLGVVIHSNACIGNNCTIAQNVTIGRNFRDIKVPVIGDNVYIGAGTVVFGEIFIGDNVIIGANSVVNTDIPSGVIAVGNPAKIIKKNNMPYWEYDKVQ</sequence>
<evidence type="ECO:0000256" key="3">
    <source>
        <dbReference type="ARBA" id="ARBA00023315"/>
    </source>
</evidence>
<comment type="caution">
    <text evidence="4">The sequence shown here is derived from an EMBL/GenBank/DDBJ whole genome shotgun (WGS) entry which is preliminary data.</text>
</comment>
<dbReference type="InterPro" id="IPR011004">
    <property type="entry name" value="Trimer_LpxA-like_sf"/>
</dbReference>
<dbReference type="RefSeq" id="WP_155170690.1">
    <property type="nucleotide sequence ID" value="NZ_BAAAFL010000055.1"/>
</dbReference>
<gene>
    <name evidence="4" type="ORF">E1163_06805</name>
</gene>
<protein>
    <submittedName>
        <fullName evidence="4">Serine acetyltransferase</fullName>
    </submittedName>
</protein>
<dbReference type="PIRSF" id="PIRSF000441">
    <property type="entry name" value="CysE"/>
    <property type="match status" value="1"/>
</dbReference>
<dbReference type="PANTHER" id="PTHR42811">
    <property type="entry name" value="SERINE ACETYLTRANSFERASE"/>
    <property type="match status" value="1"/>
</dbReference>
<dbReference type="InterPro" id="IPR045304">
    <property type="entry name" value="LbH_SAT"/>
</dbReference>
<name>A0ABW9RMQ1_9BACT</name>
<evidence type="ECO:0000256" key="2">
    <source>
        <dbReference type="ARBA" id="ARBA00022737"/>
    </source>
</evidence>
<dbReference type="SUPFAM" id="SSF51161">
    <property type="entry name" value="Trimeric LpxA-like enzymes"/>
    <property type="match status" value="1"/>
</dbReference>
<dbReference type="Gene3D" id="2.160.10.10">
    <property type="entry name" value="Hexapeptide repeat proteins"/>
    <property type="match status" value="1"/>
</dbReference>
<evidence type="ECO:0000313" key="5">
    <source>
        <dbReference type="Proteomes" id="UP000798808"/>
    </source>
</evidence>
<evidence type="ECO:0000313" key="4">
    <source>
        <dbReference type="EMBL" id="MTI24649.1"/>
    </source>
</evidence>